<keyword evidence="4" id="KW-0560">Oxidoreductase</keyword>
<dbReference type="NCBIfam" id="NF006144">
    <property type="entry name" value="PRK08294.1"/>
    <property type="match status" value="1"/>
</dbReference>
<dbReference type="InterPro" id="IPR036188">
    <property type="entry name" value="FAD/NAD-bd_sf"/>
</dbReference>
<evidence type="ECO:0000256" key="1">
    <source>
        <dbReference type="ARBA" id="ARBA00007801"/>
    </source>
</evidence>
<feature type="domain" description="Phenol hydroxylase-like C-terminal dimerisation" evidence="6">
    <location>
        <begin position="410"/>
        <end position="603"/>
    </location>
</feature>
<keyword evidence="2" id="KW-0285">Flavoprotein</keyword>
<evidence type="ECO:0008006" key="9">
    <source>
        <dbReference type="Google" id="ProtNLM"/>
    </source>
</evidence>
<dbReference type="Gene3D" id="3.40.30.20">
    <property type="match status" value="1"/>
</dbReference>
<dbReference type="SUPFAM" id="SSF54373">
    <property type="entry name" value="FAD-linked reductases, C-terminal domain"/>
    <property type="match status" value="1"/>
</dbReference>
<dbReference type="Gene3D" id="3.30.9.10">
    <property type="entry name" value="D-Amino Acid Oxidase, subunit A, domain 2"/>
    <property type="match status" value="1"/>
</dbReference>
<dbReference type="EMBL" id="CAWUHB010000016">
    <property type="protein sequence ID" value="CAK7218984.1"/>
    <property type="molecule type" value="Genomic_DNA"/>
</dbReference>
<dbReference type="InterPro" id="IPR050641">
    <property type="entry name" value="RIFMO-like"/>
</dbReference>
<dbReference type="Pfam" id="PF07976">
    <property type="entry name" value="Phe_hydrox_dim"/>
    <property type="match status" value="1"/>
</dbReference>
<keyword evidence="3" id="KW-0274">FAD</keyword>
<proteinExistence type="inferred from homology"/>
<evidence type="ECO:0000259" key="5">
    <source>
        <dbReference type="Pfam" id="PF01494"/>
    </source>
</evidence>
<dbReference type="InterPro" id="IPR002938">
    <property type="entry name" value="FAD-bd"/>
</dbReference>
<gene>
    <name evidence="7" type="ORF">SCUCBS95973_003667</name>
</gene>
<accession>A0ABP0BIA9</accession>
<dbReference type="InterPro" id="IPR036249">
    <property type="entry name" value="Thioredoxin-like_sf"/>
</dbReference>
<dbReference type="PANTHER" id="PTHR43004">
    <property type="entry name" value="TRK SYSTEM POTASSIUM UPTAKE PROTEIN"/>
    <property type="match status" value="1"/>
</dbReference>
<keyword evidence="8" id="KW-1185">Reference proteome</keyword>
<dbReference type="InterPro" id="IPR012941">
    <property type="entry name" value="Phe_hydrox_C_dim_dom"/>
</dbReference>
<dbReference type="CDD" id="cd02979">
    <property type="entry name" value="PHOX_C"/>
    <property type="match status" value="1"/>
</dbReference>
<comment type="similarity">
    <text evidence="1">Belongs to the PheA/TfdB FAD monooxygenase family.</text>
</comment>
<evidence type="ECO:0000259" key="6">
    <source>
        <dbReference type="Pfam" id="PF07976"/>
    </source>
</evidence>
<organism evidence="7 8">
    <name type="scientific">Sporothrix curviconia</name>
    <dbReference type="NCBI Taxonomy" id="1260050"/>
    <lineage>
        <taxon>Eukaryota</taxon>
        <taxon>Fungi</taxon>
        <taxon>Dikarya</taxon>
        <taxon>Ascomycota</taxon>
        <taxon>Pezizomycotina</taxon>
        <taxon>Sordariomycetes</taxon>
        <taxon>Sordariomycetidae</taxon>
        <taxon>Ophiostomatales</taxon>
        <taxon>Ophiostomataceae</taxon>
        <taxon>Sporothrix</taxon>
    </lineage>
</organism>
<evidence type="ECO:0000313" key="8">
    <source>
        <dbReference type="Proteomes" id="UP001642405"/>
    </source>
</evidence>
<feature type="domain" description="FAD-binding" evidence="5">
    <location>
        <begin position="12"/>
        <end position="371"/>
    </location>
</feature>
<evidence type="ECO:0000313" key="7">
    <source>
        <dbReference type="EMBL" id="CAK7218984.1"/>
    </source>
</evidence>
<evidence type="ECO:0000256" key="4">
    <source>
        <dbReference type="ARBA" id="ARBA00023002"/>
    </source>
</evidence>
<reference evidence="7 8" key="1">
    <citation type="submission" date="2024-01" db="EMBL/GenBank/DDBJ databases">
        <authorList>
            <person name="Allen C."/>
            <person name="Tagirdzhanova G."/>
        </authorList>
    </citation>
    <scope>NUCLEOTIDE SEQUENCE [LARGE SCALE GENOMIC DNA]</scope>
</reference>
<comment type="caution">
    <text evidence="7">The sequence shown here is derived from an EMBL/GenBank/DDBJ whole genome shotgun (WGS) entry which is preliminary data.</text>
</comment>
<dbReference type="InterPro" id="IPR038220">
    <property type="entry name" value="PHOX_C_sf"/>
</dbReference>
<dbReference type="PANTHER" id="PTHR43004:SF10">
    <property type="entry name" value="2-MONOOXYGENASE, PUTATIVE (AFU_ORTHOLOGUE AFUA_6G11480)-RELATED"/>
    <property type="match status" value="1"/>
</dbReference>
<evidence type="ECO:0000256" key="2">
    <source>
        <dbReference type="ARBA" id="ARBA00022630"/>
    </source>
</evidence>
<dbReference type="Gene3D" id="3.50.50.60">
    <property type="entry name" value="FAD/NAD(P)-binding domain"/>
    <property type="match status" value="1"/>
</dbReference>
<evidence type="ECO:0000256" key="3">
    <source>
        <dbReference type="ARBA" id="ARBA00022827"/>
    </source>
</evidence>
<dbReference type="SUPFAM" id="SSF52833">
    <property type="entry name" value="Thioredoxin-like"/>
    <property type="match status" value="1"/>
</dbReference>
<dbReference type="Proteomes" id="UP001642405">
    <property type="component" value="Unassembled WGS sequence"/>
</dbReference>
<dbReference type="SUPFAM" id="SSF51905">
    <property type="entry name" value="FAD/NAD(P)-binding domain"/>
    <property type="match status" value="1"/>
</dbReference>
<dbReference type="PRINTS" id="PR00420">
    <property type="entry name" value="RNGMNOXGNASE"/>
</dbReference>
<name>A0ABP0BIA9_9PEZI</name>
<protein>
    <recommendedName>
        <fullName evidence="9">Phenol 2-monooxygenase</fullName>
    </recommendedName>
</protein>
<dbReference type="Pfam" id="PF01494">
    <property type="entry name" value="FAD_binding_3"/>
    <property type="match status" value="1"/>
</dbReference>
<sequence>MTIKGLPMEEQVDVLICGSGSAGLCAAMWLARCGIKYKIVERRPGPLTNGQADGVQCRTVEIFESFGIAEDMLKEAYHVLELAFWTSAGSDGKGIHRTNYAPDLEKGLSHQPHVILNQARVNGLMLEDIQRRTGTVEMLYGAEVQTVEVDESRSSDHDARCVTTRVVMADGQSERVFRSKYVLACDGAHSAVRRSLGYKMLGDSTDAVWGVMDVYVQTDFPDIRKKAVLQSAEHGNLIIIPREGGALVRLYIELGSDAAVAAVTQQTLAEHAARIFYPYSLAVVGTVWWSAYKIGQRLADRFSSTDNRVFLTGDACHTHSPKAGQGMNVSLQDGYNIGWKLAGVLNKTMPASVLDTYVSERRQTAHDLIEFDRYFAKLFSSTYRHDNGITAEMFAQKFVEAGRYTAGQAIKYGASVLVAASPAADEQALATNITVGMRFPSAQVVRVGDAKAMQLVRALPCHAQWHLLVFAGDILRDSAARRLAKTAAELHAIIQHVTPDGADADSVIQAVLVFQSKRQSVEQEQIPPVFTPTTGKWRIKNLDKSFADDESYNSGHGHAYELYGINPEQGCMVLVRPDHYVSMVTALENTSKIRDFFQNILLPVR</sequence>